<keyword evidence="1" id="KW-0472">Membrane</keyword>
<sequence>MTAVRPAPTGGTLRAGLLRQPAFWVVAALLAAGMIRITAIGVHLGTEYPRAMLTATVLFALLAVPFWWFVVELDFLEREPAALLTMAFGWGAFVATSVSLPGGAALDDLVAKLGSPTLAADWGAALASPTVEEIAKAAGIAAIALVARGHVNSVLDGVVYGAMVGLGFQIVEDIVYALGAVALAGQGDEAQPVIATFLLRGFLAGVWSHTLFSALAGAGIGFLVVHRERRWRERIGVAALAMLGAWGSHMLWNSPLLRDGLGNGLLALLAVLVFKGLPPLLLILYLVRRAHDREADYYVGQLSTLHDREVITDRELAVLRSGSRRAAARWYADERAGHRARRAVRRLQRAQAGLAVEISRSGPAERHRDEIRQQRSVLIRLGHPEAIDPPTASGTWRRRAWAVISTVVAVAVVWVALSALGGS</sequence>
<feature type="transmembrane region" description="Helical" evidence="1">
    <location>
        <begin position="158"/>
        <end position="185"/>
    </location>
</feature>
<evidence type="ECO:0000313" key="3">
    <source>
        <dbReference type="Proteomes" id="UP000656042"/>
    </source>
</evidence>
<dbReference type="Pfam" id="PF13367">
    <property type="entry name" value="PrsW-protease"/>
    <property type="match status" value="1"/>
</dbReference>
<feature type="transmembrane region" description="Helical" evidence="1">
    <location>
        <begin position="82"/>
        <end position="106"/>
    </location>
</feature>
<organism evidence="2 3">
    <name type="scientific">Mangrovihabitans endophyticus</name>
    <dbReference type="NCBI Taxonomy" id="1751298"/>
    <lineage>
        <taxon>Bacteria</taxon>
        <taxon>Bacillati</taxon>
        <taxon>Actinomycetota</taxon>
        <taxon>Actinomycetes</taxon>
        <taxon>Micromonosporales</taxon>
        <taxon>Micromonosporaceae</taxon>
        <taxon>Mangrovihabitans</taxon>
    </lineage>
</organism>
<feature type="transmembrane region" description="Helical" evidence="1">
    <location>
        <begin position="400"/>
        <end position="420"/>
    </location>
</feature>
<evidence type="ECO:0000313" key="2">
    <source>
        <dbReference type="EMBL" id="GGK95447.1"/>
    </source>
</evidence>
<reference evidence="2" key="2">
    <citation type="submission" date="2020-09" db="EMBL/GenBank/DDBJ databases">
        <authorList>
            <person name="Sun Q."/>
            <person name="Zhou Y."/>
        </authorList>
    </citation>
    <scope>NUCLEOTIDE SEQUENCE</scope>
    <source>
        <strain evidence="2">CGMCC 4.7299</strain>
    </source>
</reference>
<dbReference type="Proteomes" id="UP000656042">
    <property type="component" value="Unassembled WGS sequence"/>
</dbReference>
<feature type="transmembrane region" description="Helical" evidence="1">
    <location>
        <begin position="235"/>
        <end position="252"/>
    </location>
</feature>
<comment type="caution">
    <text evidence="2">The sequence shown here is derived from an EMBL/GenBank/DDBJ whole genome shotgun (WGS) entry which is preliminary data.</text>
</comment>
<proteinExistence type="predicted"/>
<dbReference type="PANTHER" id="PTHR36844">
    <property type="entry name" value="PROTEASE PRSW"/>
    <property type="match status" value="1"/>
</dbReference>
<keyword evidence="1" id="KW-0812">Transmembrane</keyword>
<feature type="transmembrane region" description="Helical" evidence="1">
    <location>
        <begin position="264"/>
        <end position="287"/>
    </location>
</feature>
<dbReference type="AlphaFoldDB" id="A0A8J3BZY8"/>
<dbReference type="InterPro" id="IPR026898">
    <property type="entry name" value="PrsW"/>
</dbReference>
<keyword evidence="1" id="KW-1133">Transmembrane helix</keyword>
<dbReference type="RefSeq" id="WP_229715864.1">
    <property type="nucleotide sequence ID" value="NZ_BMMX01000012.1"/>
</dbReference>
<dbReference type="PANTHER" id="PTHR36844:SF1">
    <property type="entry name" value="PROTEASE PRSW"/>
    <property type="match status" value="1"/>
</dbReference>
<evidence type="ECO:0000256" key="1">
    <source>
        <dbReference type="SAM" id="Phobius"/>
    </source>
</evidence>
<reference evidence="2" key="1">
    <citation type="journal article" date="2014" name="Int. J. Syst. Evol. Microbiol.">
        <title>Complete genome sequence of Corynebacterium casei LMG S-19264T (=DSM 44701T), isolated from a smear-ripened cheese.</title>
        <authorList>
            <consortium name="US DOE Joint Genome Institute (JGI-PGF)"/>
            <person name="Walter F."/>
            <person name="Albersmeier A."/>
            <person name="Kalinowski J."/>
            <person name="Ruckert C."/>
        </authorList>
    </citation>
    <scope>NUCLEOTIDE SEQUENCE</scope>
    <source>
        <strain evidence="2">CGMCC 4.7299</strain>
    </source>
</reference>
<protein>
    <submittedName>
        <fullName evidence="2">Membrane protein</fullName>
    </submittedName>
</protein>
<name>A0A8J3BZY8_9ACTN</name>
<keyword evidence="3" id="KW-1185">Reference proteome</keyword>
<gene>
    <name evidence="2" type="ORF">GCM10012284_31920</name>
</gene>
<dbReference type="GO" id="GO:0008233">
    <property type="term" value="F:peptidase activity"/>
    <property type="evidence" value="ECO:0007669"/>
    <property type="project" value="InterPro"/>
</dbReference>
<feature type="transmembrane region" description="Helical" evidence="1">
    <location>
        <begin position="197"/>
        <end position="223"/>
    </location>
</feature>
<accession>A0A8J3BZY8</accession>
<dbReference type="EMBL" id="BMMX01000012">
    <property type="protein sequence ID" value="GGK95447.1"/>
    <property type="molecule type" value="Genomic_DNA"/>
</dbReference>
<feature type="transmembrane region" description="Helical" evidence="1">
    <location>
        <begin position="22"/>
        <end position="44"/>
    </location>
</feature>
<feature type="transmembrane region" description="Helical" evidence="1">
    <location>
        <begin position="51"/>
        <end position="70"/>
    </location>
</feature>